<dbReference type="InterPro" id="IPR045865">
    <property type="entry name" value="ACT-like_dom_sf"/>
</dbReference>
<dbReference type="OrthoDB" id="9790662at2"/>
<dbReference type="EMBL" id="LGYO01000018">
    <property type="protein sequence ID" value="KNZ42196.1"/>
    <property type="molecule type" value="Genomic_DNA"/>
</dbReference>
<dbReference type="AlphaFoldDB" id="A0A0L6U101"/>
<dbReference type="InterPro" id="IPR002912">
    <property type="entry name" value="ACT_dom"/>
</dbReference>
<feature type="domain" description="ACT" evidence="1">
    <location>
        <begin position="70"/>
        <end position="145"/>
    </location>
</feature>
<gene>
    <name evidence="2" type="ORF">AKG39_07840</name>
</gene>
<dbReference type="Gene3D" id="3.30.2130.10">
    <property type="entry name" value="VC0802-like"/>
    <property type="match status" value="1"/>
</dbReference>
<accession>A0A0L6U101</accession>
<evidence type="ECO:0000259" key="1">
    <source>
        <dbReference type="PROSITE" id="PS51671"/>
    </source>
</evidence>
<organism evidence="2 3">
    <name type="scientific">Acetobacterium bakii</name>
    <dbReference type="NCBI Taxonomy" id="52689"/>
    <lineage>
        <taxon>Bacteria</taxon>
        <taxon>Bacillati</taxon>
        <taxon>Bacillota</taxon>
        <taxon>Clostridia</taxon>
        <taxon>Eubacteriales</taxon>
        <taxon>Eubacteriaceae</taxon>
        <taxon>Acetobacterium</taxon>
    </lineage>
</organism>
<dbReference type="STRING" id="52689.AKG39_07840"/>
<dbReference type="PROSITE" id="PS51671">
    <property type="entry name" value="ACT"/>
    <property type="match status" value="1"/>
</dbReference>
<evidence type="ECO:0000313" key="3">
    <source>
        <dbReference type="Proteomes" id="UP000036873"/>
    </source>
</evidence>
<keyword evidence="3" id="KW-1185">Reference proteome</keyword>
<proteinExistence type="predicted"/>
<evidence type="ECO:0000313" key="2">
    <source>
        <dbReference type="EMBL" id="KNZ42196.1"/>
    </source>
</evidence>
<protein>
    <submittedName>
        <fullName evidence="2">Amino acid-binding protein</fullName>
    </submittedName>
</protein>
<name>A0A0L6U101_9FIRM</name>
<dbReference type="PANTHER" id="PTHR40099">
    <property type="entry name" value="ACETOLACTATE SYNTHASE, SMALL SUBUNIT"/>
    <property type="match status" value="1"/>
</dbReference>
<dbReference type="CDD" id="cd04882">
    <property type="entry name" value="ACT_Bt0572_2"/>
    <property type="match status" value="1"/>
</dbReference>
<sequence>MIRQVSIFMENHEGRLNNLLKILAENDINIRSLNIAETMDYGIVRLILQETDKGLGVLKKHNIMSSLTPVLAAEISDQPGGLSILVDALTREKINIVYAYSFLPKKTDNAIIIMRVDDEVLDKAVETLKAVPGINLLDRETLLLK</sequence>
<dbReference type="Proteomes" id="UP000036873">
    <property type="component" value="Unassembled WGS sequence"/>
</dbReference>
<dbReference type="RefSeq" id="WP_050739833.1">
    <property type="nucleotide sequence ID" value="NZ_LGYO01000018.1"/>
</dbReference>
<dbReference type="InterPro" id="IPR045739">
    <property type="entry name" value="ACT_dom_pair"/>
</dbReference>
<comment type="caution">
    <text evidence="2">The sequence shown here is derived from an EMBL/GenBank/DDBJ whole genome shotgun (WGS) entry which is preliminary data.</text>
</comment>
<dbReference type="Pfam" id="PF19571">
    <property type="entry name" value="ACT_8"/>
    <property type="match status" value="1"/>
</dbReference>
<dbReference type="SUPFAM" id="SSF55021">
    <property type="entry name" value="ACT-like"/>
    <property type="match status" value="2"/>
</dbReference>
<reference evidence="3" key="1">
    <citation type="submission" date="2015-07" db="EMBL/GenBank/DDBJ databases">
        <title>Draft genome sequence of Acetobacterium bakii DSM 8293, a potential psychrophilic chemical producer through syngas fermentation.</title>
        <authorList>
            <person name="Song Y."/>
            <person name="Hwang S."/>
            <person name="Cho B.-K."/>
        </authorList>
    </citation>
    <scope>NUCLEOTIDE SEQUENCE [LARGE SCALE GENOMIC DNA]</scope>
    <source>
        <strain evidence="3">DSM 8239</strain>
    </source>
</reference>
<dbReference type="PANTHER" id="PTHR40099:SF1">
    <property type="entry name" value="ACETOLACTATE SYNTHASE, SMALL SUBUNIT"/>
    <property type="match status" value="1"/>
</dbReference>